<feature type="transmembrane region" description="Helical" evidence="6">
    <location>
        <begin position="43"/>
        <end position="65"/>
    </location>
</feature>
<proteinExistence type="predicted"/>
<keyword evidence="5 6" id="KW-0472">Membrane</keyword>
<keyword evidence="2" id="KW-0762">Sugar transport</keyword>
<dbReference type="GO" id="GO:0000139">
    <property type="term" value="C:Golgi membrane"/>
    <property type="evidence" value="ECO:0007669"/>
    <property type="project" value="InterPro"/>
</dbReference>
<evidence type="ECO:0000256" key="3">
    <source>
        <dbReference type="ARBA" id="ARBA00022692"/>
    </source>
</evidence>
<evidence type="ECO:0000256" key="5">
    <source>
        <dbReference type="ARBA" id="ARBA00023136"/>
    </source>
</evidence>
<evidence type="ECO:0000256" key="2">
    <source>
        <dbReference type="ARBA" id="ARBA00022597"/>
    </source>
</evidence>
<evidence type="ECO:0000313" key="8">
    <source>
        <dbReference type="Proteomes" id="UP001054945"/>
    </source>
</evidence>
<protein>
    <submittedName>
        <fullName evidence="7">UDP-galactose transporter senju</fullName>
    </submittedName>
</protein>
<evidence type="ECO:0000256" key="6">
    <source>
        <dbReference type="SAM" id="Phobius"/>
    </source>
</evidence>
<name>A0AAV4QJR0_CAEEX</name>
<dbReference type="Pfam" id="PF04142">
    <property type="entry name" value="Nuc_sug_transp"/>
    <property type="match status" value="1"/>
</dbReference>
<evidence type="ECO:0000256" key="1">
    <source>
        <dbReference type="ARBA" id="ARBA00004141"/>
    </source>
</evidence>
<sequence>MLRKNNSFPTRLSAFVFFAYIALFVNQGILVTATKEANAKYSYSTVTVVMLIECIKLTICSAVFIREFSFMKLLSSIASNSKVLMLYFVPAFLYSLYNNLTFINLSVFDPTTYYLLMQIRVVITGVVFQVSNSMDVGMSTVFKRSLLFFLCVVLADDTTGTNVVCFPLNANQFA</sequence>
<keyword evidence="3 6" id="KW-0812">Transmembrane</keyword>
<feature type="transmembrane region" description="Helical" evidence="6">
    <location>
        <begin position="86"/>
        <end position="107"/>
    </location>
</feature>
<accession>A0AAV4QJR0</accession>
<keyword evidence="4 6" id="KW-1133">Transmembrane helix</keyword>
<reference evidence="7 8" key="1">
    <citation type="submission" date="2021-06" db="EMBL/GenBank/DDBJ databases">
        <title>Caerostris extrusa draft genome.</title>
        <authorList>
            <person name="Kono N."/>
            <person name="Arakawa K."/>
        </authorList>
    </citation>
    <scope>NUCLEOTIDE SEQUENCE [LARGE SCALE GENOMIC DNA]</scope>
</reference>
<dbReference type="PANTHER" id="PTHR10231">
    <property type="entry name" value="NUCLEOTIDE-SUGAR TRANSMEMBRANE TRANSPORTER"/>
    <property type="match status" value="1"/>
</dbReference>
<organism evidence="7 8">
    <name type="scientific">Caerostris extrusa</name>
    <name type="common">Bark spider</name>
    <name type="synonym">Caerostris bankana</name>
    <dbReference type="NCBI Taxonomy" id="172846"/>
    <lineage>
        <taxon>Eukaryota</taxon>
        <taxon>Metazoa</taxon>
        <taxon>Ecdysozoa</taxon>
        <taxon>Arthropoda</taxon>
        <taxon>Chelicerata</taxon>
        <taxon>Arachnida</taxon>
        <taxon>Araneae</taxon>
        <taxon>Araneomorphae</taxon>
        <taxon>Entelegynae</taxon>
        <taxon>Araneoidea</taxon>
        <taxon>Araneidae</taxon>
        <taxon>Caerostris</taxon>
    </lineage>
</organism>
<feature type="transmembrane region" description="Helical" evidence="6">
    <location>
        <begin position="12"/>
        <end position="31"/>
    </location>
</feature>
<comment type="caution">
    <text evidence="7">The sequence shown here is derived from an EMBL/GenBank/DDBJ whole genome shotgun (WGS) entry which is preliminary data.</text>
</comment>
<keyword evidence="8" id="KW-1185">Reference proteome</keyword>
<dbReference type="Proteomes" id="UP001054945">
    <property type="component" value="Unassembled WGS sequence"/>
</dbReference>
<dbReference type="GO" id="GO:0015165">
    <property type="term" value="F:pyrimidine nucleotide-sugar transmembrane transporter activity"/>
    <property type="evidence" value="ECO:0007669"/>
    <property type="project" value="InterPro"/>
</dbReference>
<evidence type="ECO:0000256" key="4">
    <source>
        <dbReference type="ARBA" id="ARBA00022989"/>
    </source>
</evidence>
<dbReference type="EMBL" id="BPLR01006140">
    <property type="protein sequence ID" value="GIY07668.1"/>
    <property type="molecule type" value="Genomic_DNA"/>
</dbReference>
<keyword evidence="2" id="KW-0813">Transport</keyword>
<dbReference type="InterPro" id="IPR007271">
    <property type="entry name" value="Nuc_sug_transpt"/>
</dbReference>
<dbReference type="AlphaFoldDB" id="A0AAV4QJR0"/>
<comment type="subcellular location">
    <subcellularLocation>
        <location evidence="1">Membrane</location>
        <topology evidence="1">Multi-pass membrane protein</topology>
    </subcellularLocation>
</comment>
<gene>
    <name evidence="7" type="primary">senju</name>
    <name evidence="7" type="ORF">CEXT_68501</name>
</gene>
<feature type="transmembrane region" description="Helical" evidence="6">
    <location>
        <begin position="146"/>
        <end position="170"/>
    </location>
</feature>
<evidence type="ECO:0000313" key="7">
    <source>
        <dbReference type="EMBL" id="GIY07668.1"/>
    </source>
</evidence>